<accession>A0A1A3HFQ8</accession>
<dbReference type="InterPro" id="IPR036291">
    <property type="entry name" value="NAD(P)-bd_dom_sf"/>
</dbReference>
<gene>
    <name evidence="9" type="ORF">A5630_11630</name>
</gene>
<dbReference type="SUPFAM" id="SSF51735">
    <property type="entry name" value="NAD(P)-binding Rossmann-fold domains"/>
    <property type="match status" value="1"/>
</dbReference>
<dbReference type="InterPro" id="IPR002328">
    <property type="entry name" value="ADH_Zn_CS"/>
</dbReference>
<evidence type="ECO:0000256" key="5">
    <source>
        <dbReference type="ARBA" id="ARBA00023002"/>
    </source>
</evidence>
<dbReference type="InterPro" id="IPR020843">
    <property type="entry name" value="ER"/>
</dbReference>
<protein>
    <recommendedName>
        <fullName evidence="8">Enoyl reductase (ER) domain-containing protein</fullName>
    </recommendedName>
</protein>
<evidence type="ECO:0000259" key="8">
    <source>
        <dbReference type="SMART" id="SM00829"/>
    </source>
</evidence>
<evidence type="ECO:0000313" key="10">
    <source>
        <dbReference type="Proteomes" id="UP000093898"/>
    </source>
</evidence>
<dbReference type="EMBL" id="LZLC01000017">
    <property type="protein sequence ID" value="OBJ46458.1"/>
    <property type="molecule type" value="Genomic_DNA"/>
</dbReference>
<dbReference type="PANTHER" id="PTHR43880:SF12">
    <property type="entry name" value="ALCOHOL DEHYDROGENASE CLASS-3"/>
    <property type="match status" value="1"/>
</dbReference>
<dbReference type="GO" id="GO:0051903">
    <property type="term" value="F:S-(hydroxymethyl)glutathione dehydrogenase [NAD(P)+] activity"/>
    <property type="evidence" value="ECO:0007669"/>
    <property type="project" value="TreeGrafter"/>
</dbReference>
<dbReference type="GO" id="GO:0005829">
    <property type="term" value="C:cytosol"/>
    <property type="evidence" value="ECO:0007669"/>
    <property type="project" value="TreeGrafter"/>
</dbReference>
<comment type="caution">
    <text evidence="9">The sequence shown here is derived from an EMBL/GenBank/DDBJ whole genome shotgun (WGS) entry which is preliminary data.</text>
</comment>
<reference evidence="9 10" key="1">
    <citation type="submission" date="2016-06" db="EMBL/GenBank/DDBJ databases">
        <authorList>
            <person name="Kjaerup R.B."/>
            <person name="Dalgaard T.S."/>
            <person name="Juul-Madsen H.R."/>
        </authorList>
    </citation>
    <scope>NUCLEOTIDE SEQUENCE [LARGE SCALE GENOMIC DNA]</scope>
    <source>
        <strain evidence="9 10">1127319.6</strain>
    </source>
</reference>
<dbReference type="InterPro" id="IPR013149">
    <property type="entry name" value="ADH-like_C"/>
</dbReference>
<dbReference type="Proteomes" id="UP000093898">
    <property type="component" value="Unassembled WGS sequence"/>
</dbReference>
<evidence type="ECO:0000256" key="3">
    <source>
        <dbReference type="ARBA" id="ARBA00022723"/>
    </source>
</evidence>
<dbReference type="PANTHER" id="PTHR43880">
    <property type="entry name" value="ALCOHOL DEHYDROGENASE"/>
    <property type="match status" value="1"/>
</dbReference>
<dbReference type="Pfam" id="PF00107">
    <property type="entry name" value="ADH_zinc_N"/>
    <property type="match status" value="1"/>
</dbReference>
<evidence type="ECO:0000256" key="7">
    <source>
        <dbReference type="RuleBase" id="RU361277"/>
    </source>
</evidence>
<keyword evidence="4 7" id="KW-0862">Zinc</keyword>
<evidence type="ECO:0000256" key="6">
    <source>
        <dbReference type="ARBA" id="ARBA00023027"/>
    </source>
</evidence>
<keyword evidence="5" id="KW-0560">Oxidoreductase</keyword>
<dbReference type="Gene3D" id="3.40.50.720">
    <property type="entry name" value="NAD(P)-binding Rossmann-like Domain"/>
    <property type="match status" value="1"/>
</dbReference>
<dbReference type="OrthoDB" id="334894at2"/>
<proteinExistence type="inferred from homology"/>
<dbReference type="Gene3D" id="3.90.180.10">
    <property type="entry name" value="Medium-chain alcohol dehydrogenases, catalytic domain"/>
    <property type="match status" value="1"/>
</dbReference>
<dbReference type="AlphaFoldDB" id="A0A1A3HFQ8"/>
<evidence type="ECO:0000256" key="2">
    <source>
        <dbReference type="ARBA" id="ARBA00008072"/>
    </source>
</evidence>
<name>A0A1A3HFQ8_MYCMU</name>
<dbReference type="PROSITE" id="PS00059">
    <property type="entry name" value="ADH_ZINC"/>
    <property type="match status" value="1"/>
</dbReference>
<dbReference type="GO" id="GO:0046294">
    <property type="term" value="P:formaldehyde catabolic process"/>
    <property type="evidence" value="ECO:0007669"/>
    <property type="project" value="TreeGrafter"/>
</dbReference>
<comment type="similarity">
    <text evidence="2 7">Belongs to the zinc-containing alcohol dehydrogenase family.</text>
</comment>
<dbReference type="RefSeq" id="WP_064978717.1">
    <property type="nucleotide sequence ID" value="NZ_LZLC01000017.1"/>
</dbReference>
<dbReference type="InterPro" id="IPR011032">
    <property type="entry name" value="GroES-like_sf"/>
</dbReference>
<dbReference type="InterPro" id="IPR013154">
    <property type="entry name" value="ADH-like_N"/>
</dbReference>
<evidence type="ECO:0000256" key="4">
    <source>
        <dbReference type="ARBA" id="ARBA00022833"/>
    </source>
</evidence>
<dbReference type="Pfam" id="PF08240">
    <property type="entry name" value="ADH_N"/>
    <property type="match status" value="1"/>
</dbReference>
<feature type="domain" description="Enoyl reductase (ER)" evidence="8">
    <location>
        <begin position="8"/>
        <end position="360"/>
    </location>
</feature>
<dbReference type="SMART" id="SM00829">
    <property type="entry name" value="PKS_ER"/>
    <property type="match status" value="1"/>
</dbReference>
<evidence type="ECO:0000256" key="1">
    <source>
        <dbReference type="ARBA" id="ARBA00001947"/>
    </source>
</evidence>
<evidence type="ECO:0000313" key="9">
    <source>
        <dbReference type="EMBL" id="OBJ46458.1"/>
    </source>
</evidence>
<sequence length="362" mass="37155">MKALVMRGNHDITVEGLETPEPGPGEIRVRMVASGVCHTDATVLKGGMPVPTPIVLGHEGAGVVDKVGQSVVGFAPGDHVVISIVIGCGTCPQCLRGSRELCLITMQSAFGGTLLDGSTRLRKGAESINSFFCQSSFAEFAVVPAAAAVKVRQDAPLETVALLGCGGMTGIGAVTRRAQVTAGSSVVVIGVGGVGLSTVMGAKSVGAAPIIAVDVVDEKLELAKNFGATHTIDSSSQDVVAEVLSITGWGADYAFDAVGAKGTLETAFASVRTGGDVVAIGLADVTATVTVDVFSLLFQKRLTGTFGGSIDPQVDIPAAVDQFMQGNLPLDRLVSKTYSLERAYEAFNDMEAGRIARGVIVF</sequence>
<organism evidence="9 10">
    <name type="scientific">Mycolicibacterium mucogenicum</name>
    <name type="common">Mycobacterium mucogenicum</name>
    <dbReference type="NCBI Taxonomy" id="56689"/>
    <lineage>
        <taxon>Bacteria</taxon>
        <taxon>Bacillati</taxon>
        <taxon>Actinomycetota</taxon>
        <taxon>Actinomycetes</taxon>
        <taxon>Mycobacteriales</taxon>
        <taxon>Mycobacteriaceae</taxon>
        <taxon>Mycolicibacterium</taxon>
    </lineage>
</organism>
<keyword evidence="6" id="KW-0520">NAD</keyword>
<dbReference type="SUPFAM" id="SSF50129">
    <property type="entry name" value="GroES-like"/>
    <property type="match status" value="2"/>
</dbReference>
<dbReference type="GO" id="GO:0008270">
    <property type="term" value="F:zinc ion binding"/>
    <property type="evidence" value="ECO:0007669"/>
    <property type="project" value="InterPro"/>
</dbReference>
<comment type="cofactor">
    <cofactor evidence="1 7">
        <name>Zn(2+)</name>
        <dbReference type="ChEBI" id="CHEBI:29105"/>
    </cofactor>
</comment>
<dbReference type="FunFam" id="3.40.50.720:FF:000003">
    <property type="entry name" value="S-(hydroxymethyl)glutathione dehydrogenase"/>
    <property type="match status" value="1"/>
</dbReference>
<keyword evidence="3 7" id="KW-0479">Metal-binding</keyword>